<comment type="caution">
    <text evidence="4">The sequence shown here is derived from an EMBL/GenBank/DDBJ whole genome shotgun (WGS) entry which is preliminary data.</text>
</comment>
<evidence type="ECO:0000259" key="3">
    <source>
        <dbReference type="PROSITE" id="PS51272"/>
    </source>
</evidence>
<dbReference type="EMBL" id="NVIY01000036">
    <property type="protein sequence ID" value="PGD32428.1"/>
    <property type="molecule type" value="Genomic_DNA"/>
</dbReference>
<dbReference type="PROSITE" id="PS51272">
    <property type="entry name" value="SLH"/>
    <property type="match status" value="3"/>
</dbReference>
<feature type="signal peptide" evidence="2">
    <location>
        <begin position="1"/>
        <end position="27"/>
    </location>
</feature>
<sequence>MRQHVLKGITAMTLLSGVFVSANSTSAEEWPVHEPEMIVFTDVAEDHWSKDAIYDLAYHKIMVGYGNGTFGAKDNVTREQAAAVIAHALKIPNNLELLDNPYTDINESTTNFAYEIKALTTRRIFAGYENNTFRPKDPVTRAQLAQIIVNAYEFKVKQKHTFTDVPDTHWATDAISALQSNDVVKGMGNGQYEPNTFVTREQFAVFLKNAMVMKALNN</sequence>
<accession>A0A2B5IAI9</accession>
<organism evidence="4 5">
    <name type="scientific">Bacillus wiedmannii</name>
    <dbReference type="NCBI Taxonomy" id="1890302"/>
    <lineage>
        <taxon>Bacteria</taxon>
        <taxon>Bacillati</taxon>
        <taxon>Bacillota</taxon>
        <taxon>Bacilli</taxon>
        <taxon>Bacillales</taxon>
        <taxon>Bacillaceae</taxon>
        <taxon>Bacillus</taxon>
        <taxon>Bacillus cereus group</taxon>
    </lineage>
</organism>
<reference evidence="4 5" key="1">
    <citation type="submission" date="2017-09" db="EMBL/GenBank/DDBJ databases">
        <title>Large-scale bioinformatics analysis of Bacillus genomes uncovers conserved roles of natural products in bacterial physiology.</title>
        <authorList>
            <consortium name="Agbiome Team Llc"/>
            <person name="Bleich R.M."/>
            <person name="Grubbs K.J."/>
            <person name="Santa Maria K.C."/>
            <person name="Allen S.E."/>
            <person name="Farag S."/>
            <person name="Shank E.A."/>
            <person name="Bowers A."/>
        </authorList>
    </citation>
    <scope>NUCLEOTIDE SEQUENCE [LARGE SCALE GENOMIC DNA]</scope>
    <source>
        <strain evidence="4 5">AFS065610</strain>
    </source>
</reference>
<feature type="domain" description="SLH" evidence="3">
    <location>
        <begin position="100"/>
        <end position="157"/>
    </location>
</feature>
<dbReference type="Proteomes" id="UP000223472">
    <property type="component" value="Unassembled WGS sequence"/>
</dbReference>
<dbReference type="PANTHER" id="PTHR43308">
    <property type="entry name" value="OUTER MEMBRANE PROTEIN ALPHA-RELATED"/>
    <property type="match status" value="1"/>
</dbReference>
<feature type="domain" description="SLH" evidence="3">
    <location>
        <begin position="36"/>
        <end position="99"/>
    </location>
</feature>
<evidence type="ECO:0000313" key="5">
    <source>
        <dbReference type="Proteomes" id="UP000223472"/>
    </source>
</evidence>
<dbReference type="RefSeq" id="WP_016088938.1">
    <property type="nucleotide sequence ID" value="NZ_JARPPR010000003.1"/>
</dbReference>
<keyword evidence="1 2" id="KW-0732">Signal</keyword>
<evidence type="ECO:0000256" key="1">
    <source>
        <dbReference type="ARBA" id="ARBA00022729"/>
    </source>
</evidence>
<gene>
    <name evidence="4" type="ORF">COM27_21315</name>
</gene>
<proteinExistence type="predicted"/>
<evidence type="ECO:0000313" key="4">
    <source>
        <dbReference type="EMBL" id="PGD32428.1"/>
    </source>
</evidence>
<dbReference type="PANTHER" id="PTHR43308:SF1">
    <property type="entry name" value="OUTER MEMBRANE PROTEIN ALPHA"/>
    <property type="match status" value="1"/>
</dbReference>
<feature type="chain" id="PRO_5012586529" evidence="2">
    <location>
        <begin position="28"/>
        <end position="218"/>
    </location>
</feature>
<name>A0A2B5IAI9_9BACI</name>
<dbReference type="AlphaFoldDB" id="A0A2B5IAI9"/>
<feature type="domain" description="SLH" evidence="3">
    <location>
        <begin position="158"/>
        <end position="218"/>
    </location>
</feature>
<evidence type="ECO:0000256" key="2">
    <source>
        <dbReference type="SAM" id="SignalP"/>
    </source>
</evidence>
<dbReference type="InterPro" id="IPR001119">
    <property type="entry name" value="SLH_dom"/>
</dbReference>
<protein>
    <submittedName>
        <fullName evidence="4">S-layer protein</fullName>
    </submittedName>
</protein>
<dbReference type="Pfam" id="PF00395">
    <property type="entry name" value="SLH"/>
    <property type="match status" value="3"/>
</dbReference>
<dbReference type="InterPro" id="IPR051465">
    <property type="entry name" value="Cell_Envelope_Struct_Comp"/>
</dbReference>